<evidence type="ECO:0000256" key="1">
    <source>
        <dbReference type="SAM" id="Phobius"/>
    </source>
</evidence>
<protein>
    <recommendedName>
        <fullName evidence="4">Ammonia monooxygenase</fullName>
    </recommendedName>
</protein>
<dbReference type="AlphaFoldDB" id="A0A367WYE3"/>
<evidence type="ECO:0000313" key="3">
    <source>
        <dbReference type="Proteomes" id="UP000252517"/>
    </source>
</evidence>
<comment type="caution">
    <text evidence="2">The sequence shown here is derived from an EMBL/GenBank/DDBJ whole genome shotgun (WGS) entry which is preliminary data.</text>
</comment>
<dbReference type="GO" id="GO:0010468">
    <property type="term" value="P:regulation of gene expression"/>
    <property type="evidence" value="ECO:0007669"/>
    <property type="project" value="InterPro"/>
</dbReference>
<feature type="transmembrane region" description="Helical" evidence="1">
    <location>
        <begin position="20"/>
        <end position="39"/>
    </location>
</feature>
<proteinExistence type="predicted"/>
<feature type="transmembrane region" description="Helical" evidence="1">
    <location>
        <begin position="51"/>
        <end position="69"/>
    </location>
</feature>
<evidence type="ECO:0008006" key="4">
    <source>
        <dbReference type="Google" id="ProtNLM"/>
    </source>
</evidence>
<sequence length="346" mass="36923">MISLIGMLIAGAINMPLPWMLGPLFITAACKLSGFGYFDANGNLPKSTSKFFIPVIGIAISANVTPAIIASFASWWPSMVLVVPFNIALQFIIYRIFLTVGKHDRATAYFSSCTGGVTESILLGFEKGGNASVIAFQHSARVFLAISIVPFMVLLLTSLSVHPRQVELPELNSVGGVYFPDVFLMISAAVGGALIAFKLRLPAAAMIGPLTLGVILYSMEIITMPVPEPVLHIAQLFVGTILGARFKSKDRAAIIRGAPMAVMALCVSIPCAGLIAYLLAHSGVANTEILFLSFAPGGLAEMSLVAISLDADPVFVAAHHLIRIMSTIFLSPLIFIKLIEKQDEVF</sequence>
<dbReference type="EMBL" id="JPWH01000014">
    <property type="protein sequence ID" value="RCK46465.1"/>
    <property type="molecule type" value="Genomic_DNA"/>
</dbReference>
<feature type="transmembrane region" description="Helical" evidence="1">
    <location>
        <begin position="258"/>
        <end position="277"/>
    </location>
</feature>
<dbReference type="PANTHER" id="PTHR38457:SF1">
    <property type="entry name" value="REGULATOR ABRB-RELATED"/>
    <property type="match status" value="1"/>
</dbReference>
<feature type="transmembrane region" description="Helical" evidence="1">
    <location>
        <begin position="321"/>
        <end position="339"/>
    </location>
</feature>
<feature type="transmembrane region" description="Helical" evidence="1">
    <location>
        <begin position="204"/>
        <end position="223"/>
    </location>
</feature>
<dbReference type="GO" id="GO:0016020">
    <property type="term" value="C:membrane"/>
    <property type="evidence" value="ECO:0007669"/>
    <property type="project" value="InterPro"/>
</dbReference>
<keyword evidence="1" id="KW-1133">Transmembrane helix</keyword>
<dbReference type="NCBIfam" id="TIGR03082">
    <property type="entry name" value="Gneg_AbrB_dup"/>
    <property type="match status" value="1"/>
</dbReference>
<keyword evidence="1" id="KW-0812">Transmembrane</keyword>
<dbReference type="Proteomes" id="UP000252517">
    <property type="component" value="Unassembled WGS sequence"/>
</dbReference>
<gene>
    <name evidence="2" type="ORF">TH25_16535</name>
</gene>
<feature type="transmembrane region" description="Helical" evidence="1">
    <location>
        <begin position="289"/>
        <end position="309"/>
    </location>
</feature>
<dbReference type="PIRSF" id="PIRSF038991">
    <property type="entry name" value="Protein_AbrB"/>
    <property type="match status" value="1"/>
</dbReference>
<dbReference type="PANTHER" id="PTHR38457">
    <property type="entry name" value="REGULATOR ABRB-RELATED"/>
    <property type="match status" value="1"/>
</dbReference>
<evidence type="ECO:0000313" key="2">
    <source>
        <dbReference type="EMBL" id="RCK46465.1"/>
    </source>
</evidence>
<keyword evidence="1" id="KW-0472">Membrane</keyword>
<dbReference type="InterPro" id="IPR007820">
    <property type="entry name" value="AbrB_fam"/>
</dbReference>
<accession>A0A367WYE3</accession>
<feature type="transmembrane region" description="Helical" evidence="1">
    <location>
        <begin position="142"/>
        <end position="162"/>
    </location>
</feature>
<reference evidence="2 3" key="1">
    <citation type="submission" date="2014-07" db="EMBL/GenBank/DDBJ databases">
        <title>Draft genome sequence of Thalassospira profundimaris S25-3-2.</title>
        <authorList>
            <person name="Lai Q."/>
            <person name="Shao Z."/>
        </authorList>
    </citation>
    <scope>NUCLEOTIDE SEQUENCE [LARGE SCALE GENOMIC DNA]</scope>
    <source>
        <strain evidence="2 3">S25-3-2</strain>
    </source>
</reference>
<dbReference type="Pfam" id="PF05145">
    <property type="entry name" value="AbrB"/>
    <property type="match status" value="1"/>
</dbReference>
<feature type="transmembrane region" description="Helical" evidence="1">
    <location>
        <begin position="75"/>
        <end position="97"/>
    </location>
</feature>
<organism evidence="2 3">
    <name type="scientific">Thalassospira profundimaris</name>
    <dbReference type="NCBI Taxonomy" id="502049"/>
    <lineage>
        <taxon>Bacteria</taxon>
        <taxon>Pseudomonadati</taxon>
        <taxon>Pseudomonadota</taxon>
        <taxon>Alphaproteobacteria</taxon>
        <taxon>Rhodospirillales</taxon>
        <taxon>Thalassospiraceae</taxon>
        <taxon>Thalassospira</taxon>
    </lineage>
</organism>
<name>A0A367WYE3_9PROT</name>
<feature type="transmembrane region" description="Helical" evidence="1">
    <location>
        <begin position="177"/>
        <end position="197"/>
    </location>
</feature>
<dbReference type="InterPro" id="IPR017516">
    <property type="entry name" value="AbrB_dup"/>
</dbReference>